<name>A0AAV9E6U5_ACOCL</name>
<evidence type="ECO:0000313" key="2">
    <source>
        <dbReference type="EMBL" id="KAK1309245.1"/>
    </source>
</evidence>
<dbReference type="Proteomes" id="UP001180020">
    <property type="component" value="Unassembled WGS sequence"/>
</dbReference>
<dbReference type="PANTHER" id="PTHR34191">
    <property type="entry name" value="LATE EMBRYOGENESIS ABUNDANT PROTEIN (LEA) FAMILY PROTEIN"/>
    <property type="match status" value="1"/>
</dbReference>
<proteinExistence type="predicted"/>
<reference evidence="2" key="2">
    <citation type="submission" date="2023-06" db="EMBL/GenBank/DDBJ databases">
        <authorList>
            <person name="Ma L."/>
            <person name="Liu K.-W."/>
            <person name="Li Z."/>
            <person name="Hsiao Y.-Y."/>
            <person name="Qi Y."/>
            <person name="Fu T."/>
            <person name="Tang G."/>
            <person name="Zhang D."/>
            <person name="Sun W.-H."/>
            <person name="Liu D.-K."/>
            <person name="Li Y."/>
            <person name="Chen G.-Z."/>
            <person name="Liu X.-D."/>
            <person name="Liao X.-Y."/>
            <person name="Jiang Y.-T."/>
            <person name="Yu X."/>
            <person name="Hao Y."/>
            <person name="Huang J."/>
            <person name="Zhao X.-W."/>
            <person name="Ke S."/>
            <person name="Chen Y.-Y."/>
            <person name="Wu W.-L."/>
            <person name="Hsu J.-L."/>
            <person name="Lin Y.-F."/>
            <person name="Huang M.-D."/>
            <person name="Li C.-Y."/>
            <person name="Huang L."/>
            <person name="Wang Z.-W."/>
            <person name="Zhao X."/>
            <person name="Zhong W.-Y."/>
            <person name="Peng D.-H."/>
            <person name="Ahmad S."/>
            <person name="Lan S."/>
            <person name="Zhang J.-S."/>
            <person name="Tsai W.-C."/>
            <person name="Van De Peer Y."/>
            <person name="Liu Z.-J."/>
        </authorList>
    </citation>
    <scope>NUCLEOTIDE SEQUENCE</scope>
    <source>
        <strain evidence="2">CP</strain>
        <tissue evidence="2">Leaves</tissue>
    </source>
</reference>
<evidence type="ECO:0000256" key="1">
    <source>
        <dbReference type="SAM" id="MobiDB-lite"/>
    </source>
</evidence>
<organism evidence="2 3">
    <name type="scientific">Acorus calamus</name>
    <name type="common">Sweet flag</name>
    <dbReference type="NCBI Taxonomy" id="4465"/>
    <lineage>
        <taxon>Eukaryota</taxon>
        <taxon>Viridiplantae</taxon>
        <taxon>Streptophyta</taxon>
        <taxon>Embryophyta</taxon>
        <taxon>Tracheophyta</taxon>
        <taxon>Spermatophyta</taxon>
        <taxon>Magnoliopsida</taxon>
        <taxon>Liliopsida</taxon>
        <taxon>Acoraceae</taxon>
        <taxon>Acorus</taxon>
    </lineage>
</organism>
<protein>
    <recommendedName>
        <fullName evidence="4">Stress-induced protein KIN2-like</fullName>
    </recommendedName>
</protein>
<feature type="region of interest" description="Disordered" evidence="1">
    <location>
        <begin position="15"/>
        <end position="91"/>
    </location>
</feature>
<feature type="compositionally biased region" description="Polar residues" evidence="1">
    <location>
        <begin position="48"/>
        <end position="68"/>
    </location>
</feature>
<dbReference type="PANTHER" id="PTHR34191:SF20">
    <property type="entry name" value="LATE EMBRYOGENESIS ABUNDANT PROTEIN (LEA) FAMILY PROTEIN"/>
    <property type="match status" value="1"/>
</dbReference>
<gene>
    <name evidence="2" type="ORF">QJS10_CPA09g01940</name>
</gene>
<sequence>MDGHNQSPLYIQRQQQEEKEATNMSANSQDMRFKAGEMKGQADVKTDQMANKASNAAQSCKDSMQNAGEQVKNKAQGAADTVKDAVGMNKK</sequence>
<dbReference type="AlphaFoldDB" id="A0AAV9E6U5"/>
<evidence type="ECO:0000313" key="3">
    <source>
        <dbReference type="Proteomes" id="UP001180020"/>
    </source>
</evidence>
<dbReference type="InterPro" id="IPR039624">
    <property type="entry name" value="LEA1/2/D7/KIN2"/>
</dbReference>
<dbReference type="EMBL" id="JAUJYO010000009">
    <property type="protein sequence ID" value="KAK1309245.1"/>
    <property type="molecule type" value="Genomic_DNA"/>
</dbReference>
<keyword evidence="3" id="KW-1185">Reference proteome</keyword>
<feature type="compositionally biased region" description="Basic and acidic residues" evidence="1">
    <location>
        <begin position="31"/>
        <end position="46"/>
    </location>
</feature>
<evidence type="ECO:0008006" key="4">
    <source>
        <dbReference type="Google" id="ProtNLM"/>
    </source>
</evidence>
<comment type="caution">
    <text evidence="2">The sequence shown here is derived from an EMBL/GenBank/DDBJ whole genome shotgun (WGS) entry which is preliminary data.</text>
</comment>
<reference evidence="2" key="1">
    <citation type="journal article" date="2023" name="Nat. Commun.">
        <title>Diploid and tetraploid genomes of Acorus and the evolution of monocots.</title>
        <authorList>
            <person name="Ma L."/>
            <person name="Liu K.W."/>
            <person name="Li Z."/>
            <person name="Hsiao Y.Y."/>
            <person name="Qi Y."/>
            <person name="Fu T."/>
            <person name="Tang G.D."/>
            <person name="Zhang D."/>
            <person name="Sun W.H."/>
            <person name="Liu D.K."/>
            <person name="Li Y."/>
            <person name="Chen G.Z."/>
            <person name="Liu X.D."/>
            <person name="Liao X.Y."/>
            <person name="Jiang Y.T."/>
            <person name="Yu X."/>
            <person name="Hao Y."/>
            <person name="Huang J."/>
            <person name="Zhao X.W."/>
            <person name="Ke S."/>
            <person name="Chen Y.Y."/>
            <person name="Wu W.L."/>
            <person name="Hsu J.L."/>
            <person name="Lin Y.F."/>
            <person name="Huang M.D."/>
            <person name="Li C.Y."/>
            <person name="Huang L."/>
            <person name="Wang Z.W."/>
            <person name="Zhao X."/>
            <person name="Zhong W.Y."/>
            <person name="Peng D.H."/>
            <person name="Ahmad S."/>
            <person name="Lan S."/>
            <person name="Zhang J.S."/>
            <person name="Tsai W.C."/>
            <person name="Van de Peer Y."/>
            <person name="Liu Z.J."/>
        </authorList>
    </citation>
    <scope>NUCLEOTIDE SEQUENCE</scope>
    <source>
        <strain evidence="2">CP</strain>
    </source>
</reference>
<dbReference type="Gene3D" id="6.10.140.1430">
    <property type="match status" value="1"/>
</dbReference>
<accession>A0AAV9E6U5</accession>